<dbReference type="Pfam" id="PF11202">
    <property type="entry name" value="StiP"/>
    <property type="match status" value="1"/>
</dbReference>
<gene>
    <name evidence="3" type="ORF">EC844_11363</name>
</gene>
<evidence type="ECO:0000313" key="3">
    <source>
        <dbReference type="EMBL" id="TCM66463.1"/>
    </source>
</evidence>
<dbReference type="OrthoDB" id="1663315at2"/>
<reference evidence="3 4" key="1">
    <citation type="submission" date="2019-03" db="EMBL/GenBank/DDBJ databases">
        <title>Genomic analyses of the natural microbiome of Caenorhabditis elegans.</title>
        <authorList>
            <person name="Samuel B."/>
        </authorList>
    </citation>
    <scope>NUCLEOTIDE SEQUENCE [LARGE SCALE GENOMIC DNA]</scope>
    <source>
        <strain evidence="3 4">JUb89</strain>
    </source>
</reference>
<organism evidence="3 4">
    <name type="scientific">Acinetobacter calcoaceticus</name>
    <dbReference type="NCBI Taxonomy" id="471"/>
    <lineage>
        <taxon>Bacteria</taxon>
        <taxon>Pseudomonadati</taxon>
        <taxon>Pseudomonadota</taxon>
        <taxon>Gammaproteobacteria</taxon>
        <taxon>Moraxellales</taxon>
        <taxon>Moraxellaceae</taxon>
        <taxon>Acinetobacter</taxon>
        <taxon>Acinetobacter calcoaceticus/baumannii complex</taxon>
    </lineage>
</organism>
<protein>
    <submittedName>
        <fullName evidence="3">RNA binding Pelota-like protein</fullName>
    </submittedName>
</protein>
<keyword evidence="4" id="KW-1185">Reference proteome</keyword>
<dbReference type="InterPro" id="IPR011215">
    <property type="entry name" value="StiP_N"/>
</dbReference>
<dbReference type="Pfam" id="PF15608">
    <property type="entry name" value="PELOTA_1"/>
    <property type="match status" value="1"/>
</dbReference>
<feature type="domain" description="PELOTA RNA-binding" evidence="2">
    <location>
        <begin position="314"/>
        <end position="393"/>
    </location>
</feature>
<proteinExistence type="predicted"/>
<dbReference type="InterPro" id="IPR028157">
    <property type="entry name" value="PELOTA_dom"/>
</dbReference>
<evidence type="ECO:0000259" key="1">
    <source>
        <dbReference type="Pfam" id="PF11202"/>
    </source>
</evidence>
<evidence type="ECO:0000313" key="4">
    <source>
        <dbReference type="Proteomes" id="UP000294963"/>
    </source>
</evidence>
<sequence length="398" mass="44965">MSKLSNHPIQQLETNTEDLIQRLAALGFQGSYRTEDIIFLLKKAQIKPIDVDQKEYLIQSGQAHYSEMISAESAPTTEHLRHYQQAMHLGATRMAVEIQQLANRLMQRFPQRPIILVSLVRAGVPVGVLLKHCIDPHQSCFHYGISIIRDRGIDHAALNAIIAAHGAESIVFVDGWTGKGAICTELTRSVQHLPALFDQGWDIPRLLTLADLAGFSWLSASCDDWLIPSGILGSVVSGLTSRSILQHDIATELSQNDCFNPEHWHACILYDQLQQHDISVEFIDQILTLTQQHPQQHATVWNQDLRKAQYQACQTTMAWIQQHYQVTDLNRIKPSIAEATRAVLRRVPDRILVKDLQDPNVQLLLHFAQNNQVEVDEVKEHLGPYRAVTIIKKVTGKH</sequence>
<dbReference type="PIRSF" id="PIRSF020979">
    <property type="entry name" value="UCP020979"/>
    <property type="match status" value="1"/>
</dbReference>
<dbReference type="InterPro" id="IPR048336">
    <property type="entry name" value="StiP-like"/>
</dbReference>
<dbReference type="AlphaFoldDB" id="A0A4R1Y335"/>
<feature type="domain" description="Cysteine protease StiP N-terminal" evidence="1">
    <location>
        <begin position="30"/>
        <end position="286"/>
    </location>
</feature>
<name>A0A4R1Y335_ACICA</name>
<evidence type="ECO:0000259" key="2">
    <source>
        <dbReference type="Pfam" id="PF15608"/>
    </source>
</evidence>
<comment type="caution">
    <text evidence="3">The sequence shown here is derived from an EMBL/GenBank/DDBJ whole genome shotgun (WGS) entry which is preliminary data.</text>
</comment>
<accession>A0A4R1Y335</accession>
<dbReference type="Proteomes" id="UP000294963">
    <property type="component" value="Unassembled WGS sequence"/>
</dbReference>
<dbReference type="EMBL" id="SLVJ01000013">
    <property type="protein sequence ID" value="TCM66463.1"/>
    <property type="molecule type" value="Genomic_DNA"/>
</dbReference>